<organism evidence="1 2">
    <name type="scientific">Aminirod propionatiphilus</name>
    <dbReference type="NCBI Taxonomy" id="3415223"/>
    <lineage>
        <taxon>Bacteria</taxon>
        <taxon>Thermotogati</taxon>
        <taxon>Synergistota</taxon>
        <taxon>Synergistia</taxon>
        <taxon>Synergistales</taxon>
        <taxon>Aminiphilaceae</taxon>
        <taxon>Aminirod</taxon>
    </lineage>
</organism>
<evidence type="ECO:0000313" key="2">
    <source>
        <dbReference type="Proteomes" id="UP000682204"/>
    </source>
</evidence>
<keyword evidence="2" id="KW-1185">Reference proteome</keyword>
<gene>
    <name evidence="1" type="primary">larE</name>
    <name evidence="1" type="ORF">KIH16_00340</name>
</gene>
<protein>
    <submittedName>
        <fullName evidence="1">ATP-dependent sacrificial sulfur transferase LarE</fullName>
    </submittedName>
</protein>
<keyword evidence="1" id="KW-0808">Transferase</keyword>
<evidence type="ECO:0000313" key="1">
    <source>
        <dbReference type="EMBL" id="QVL36312.1"/>
    </source>
</evidence>
<dbReference type="Proteomes" id="UP000682204">
    <property type="component" value="Chromosome"/>
</dbReference>
<name>A0ACD1DVY2_9BACT</name>
<proteinExistence type="predicted"/>
<reference evidence="1" key="1">
    <citation type="submission" date="2021-05" db="EMBL/GenBank/DDBJ databases">
        <title>An isolated secondary fermenter in methanogenic hydrocarbon-degrading communities.</title>
        <authorList>
            <person name="Liu Y.-F."/>
            <person name="Liu Z.-l."/>
        </authorList>
    </citation>
    <scope>NUCLEOTIDE SEQUENCE</scope>
    <source>
        <strain evidence="1">L-13</strain>
    </source>
</reference>
<accession>A0ACD1DVY2</accession>
<dbReference type="EMBL" id="CP074691">
    <property type="protein sequence ID" value="QVL36312.1"/>
    <property type="molecule type" value="Genomic_DNA"/>
</dbReference>
<sequence>MDSLDGKAHHLETILAAMDHAVVLYSGGVDSSLVAYLARRVIGERAWAVTLLSPLSPPGEVERARAFAAEARLGLAEIAVDETALPELAANPPHRCYLCRKVRQEVVRRWAAPRGFSLLLDGMNVSDLDDDRPGMRAADEEGVRHPLIEAAFAKADVRDLSRRLGLSGWDRPAQPCLASRFPHRFALDGERLDRVARAEAFLKDLGLEAFRVRHLPYRTAVVAASRPEVLLERRQEILRALGGLGFDFVTVDLEGLVSGSLNRTKEEER</sequence>